<reference evidence="1" key="1">
    <citation type="submission" date="2020-08" db="EMBL/GenBank/DDBJ databases">
        <title>Genome public.</title>
        <authorList>
            <person name="Liu C."/>
            <person name="Sun Q."/>
        </authorList>
    </citation>
    <scope>NUCLEOTIDE SEQUENCE</scope>
    <source>
        <strain evidence="1">BX7</strain>
    </source>
</reference>
<dbReference type="EMBL" id="JACRSP010000002">
    <property type="protein sequence ID" value="MBC8535931.1"/>
    <property type="molecule type" value="Genomic_DNA"/>
</dbReference>
<keyword evidence="2" id="KW-1185">Reference proteome</keyword>
<gene>
    <name evidence="1" type="ORF">H8695_04405</name>
</gene>
<organism evidence="1 2">
    <name type="scientific">Feifania hominis</name>
    <dbReference type="NCBI Taxonomy" id="2763660"/>
    <lineage>
        <taxon>Bacteria</taxon>
        <taxon>Bacillati</taxon>
        <taxon>Bacillota</taxon>
        <taxon>Clostridia</taxon>
        <taxon>Eubacteriales</taxon>
        <taxon>Feifaniaceae</taxon>
        <taxon>Feifania</taxon>
    </lineage>
</organism>
<dbReference type="Proteomes" id="UP000620366">
    <property type="component" value="Unassembled WGS sequence"/>
</dbReference>
<proteinExistence type="predicted"/>
<dbReference type="Gene3D" id="3.30.2020.10">
    <property type="entry name" value="NE0471-like N-terminal domain"/>
    <property type="match status" value="1"/>
</dbReference>
<accession>A0A926DDN2</accession>
<comment type="caution">
    <text evidence="1">The sequence shown here is derived from an EMBL/GenBank/DDBJ whole genome shotgun (WGS) entry which is preliminary data.</text>
</comment>
<evidence type="ECO:0000313" key="2">
    <source>
        <dbReference type="Proteomes" id="UP000620366"/>
    </source>
</evidence>
<dbReference type="AlphaFoldDB" id="A0A926DDN2"/>
<protein>
    <submittedName>
        <fullName evidence="1">DUF2442 domain-containing protein</fullName>
    </submittedName>
</protein>
<dbReference type="InterPro" id="IPR036782">
    <property type="entry name" value="NE0471-like_N"/>
</dbReference>
<dbReference type="RefSeq" id="WP_249299671.1">
    <property type="nucleotide sequence ID" value="NZ_JACRSP010000002.1"/>
</dbReference>
<sequence>MNSIGVTLQVLPEYRLKLCFLNGSEAIVDMRQRIHAIRFGRLASPELFGTARLEDSEVVWDDGNYRVRASINELLDSMQMDG</sequence>
<evidence type="ECO:0000313" key="1">
    <source>
        <dbReference type="EMBL" id="MBC8535931.1"/>
    </source>
</evidence>
<name>A0A926DDN2_9FIRM</name>
<dbReference type="SUPFAM" id="SSF143880">
    <property type="entry name" value="NE0471 N-terminal domain-like"/>
    <property type="match status" value="1"/>
</dbReference>